<reference evidence="3" key="2">
    <citation type="submission" date="2025-08" db="UniProtKB">
        <authorList>
            <consortium name="Ensembl"/>
        </authorList>
    </citation>
    <scope>IDENTIFICATION</scope>
</reference>
<dbReference type="Pfam" id="PF16568">
    <property type="entry name" value="Sam68-YY"/>
    <property type="match status" value="1"/>
</dbReference>
<name>A0A8C7TJN7_ONCMY</name>
<evidence type="ECO:0000259" key="2">
    <source>
        <dbReference type="Pfam" id="PF16568"/>
    </source>
</evidence>
<sequence>FTTKNIKVKERVLIPVKQYPRFNFAYNEYPVYEESYAEPAYEGYDNFYSQQPPQADTEYYDYGHGEAQETYEPYAQDDWEARQDKRGAYGEHPYGRY</sequence>
<dbReference type="AlphaFoldDB" id="A0A8C7TJN7"/>
<reference evidence="3" key="3">
    <citation type="submission" date="2025-09" db="UniProtKB">
        <authorList>
            <consortium name="Ensembl"/>
        </authorList>
    </citation>
    <scope>IDENTIFICATION</scope>
</reference>
<feature type="domain" description="Sam68 tyrosine-rich" evidence="2">
    <location>
        <begin position="26"/>
        <end position="78"/>
    </location>
</feature>
<dbReference type="Proteomes" id="UP000694395">
    <property type="component" value="Chromosome 6"/>
</dbReference>
<evidence type="ECO:0000256" key="1">
    <source>
        <dbReference type="SAM" id="MobiDB-lite"/>
    </source>
</evidence>
<protein>
    <recommendedName>
        <fullName evidence="2">Sam68 tyrosine-rich domain-containing protein</fullName>
    </recommendedName>
</protein>
<feature type="compositionally biased region" description="Basic and acidic residues" evidence="1">
    <location>
        <begin position="79"/>
        <end position="89"/>
    </location>
</feature>
<accession>A0A8C7TJN7</accession>
<feature type="region of interest" description="Disordered" evidence="1">
    <location>
        <begin position="78"/>
        <end position="97"/>
    </location>
</feature>
<evidence type="ECO:0000313" key="3">
    <source>
        <dbReference type="Ensembl" id="ENSOMYP00000081787.1"/>
    </source>
</evidence>
<evidence type="ECO:0000313" key="4">
    <source>
        <dbReference type="Proteomes" id="UP000694395"/>
    </source>
</evidence>
<keyword evidence="4" id="KW-1185">Reference proteome</keyword>
<organism evidence="3 4">
    <name type="scientific">Oncorhynchus mykiss</name>
    <name type="common">Rainbow trout</name>
    <name type="synonym">Salmo gairdneri</name>
    <dbReference type="NCBI Taxonomy" id="8022"/>
    <lineage>
        <taxon>Eukaryota</taxon>
        <taxon>Metazoa</taxon>
        <taxon>Chordata</taxon>
        <taxon>Craniata</taxon>
        <taxon>Vertebrata</taxon>
        <taxon>Euteleostomi</taxon>
        <taxon>Actinopterygii</taxon>
        <taxon>Neopterygii</taxon>
        <taxon>Teleostei</taxon>
        <taxon>Protacanthopterygii</taxon>
        <taxon>Salmoniformes</taxon>
        <taxon>Salmonidae</taxon>
        <taxon>Salmoninae</taxon>
        <taxon>Oncorhynchus</taxon>
    </lineage>
</organism>
<proteinExistence type="predicted"/>
<dbReference type="InterPro" id="IPR032335">
    <property type="entry name" value="Sam68-YY"/>
</dbReference>
<dbReference type="Ensembl" id="ENSOMYT00000089104.2">
    <property type="protein sequence ID" value="ENSOMYP00000081787.1"/>
    <property type="gene ID" value="ENSOMYG00000037782.2"/>
</dbReference>
<reference evidence="3" key="1">
    <citation type="submission" date="2020-07" db="EMBL/GenBank/DDBJ databases">
        <title>A long reads based de novo assembly of the rainbow trout Arlee double haploid line genome.</title>
        <authorList>
            <person name="Gao G."/>
            <person name="Palti Y."/>
        </authorList>
    </citation>
    <scope>NUCLEOTIDE SEQUENCE [LARGE SCALE GENOMIC DNA]</scope>
</reference>